<proteinExistence type="inferred from homology"/>
<evidence type="ECO:0000256" key="2">
    <source>
        <dbReference type="HAMAP-Rule" id="MF_00048"/>
    </source>
</evidence>
<comment type="similarity">
    <text evidence="1 2">Belongs to the UPF0102 family.</text>
</comment>
<dbReference type="InterPro" id="IPR011856">
    <property type="entry name" value="tRNA_endonuc-like_dom_sf"/>
</dbReference>
<dbReference type="RefSeq" id="WP_096255029.1">
    <property type="nucleotide sequence ID" value="NZ_BMKX01000004.1"/>
</dbReference>
<dbReference type="Proteomes" id="UP000606115">
    <property type="component" value="Unassembled WGS sequence"/>
</dbReference>
<accession>A0ABQ2DP67</accession>
<dbReference type="Pfam" id="PF02021">
    <property type="entry name" value="UPF0102"/>
    <property type="match status" value="1"/>
</dbReference>
<comment type="caution">
    <text evidence="3">The sequence shown here is derived from an EMBL/GenBank/DDBJ whole genome shotgun (WGS) entry which is preliminary data.</text>
</comment>
<organism evidence="3 4">
    <name type="scientific">Glutamicibacter ardleyensis</name>
    <dbReference type="NCBI Taxonomy" id="225894"/>
    <lineage>
        <taxon>Bacteria</taxon>
        <taxon>Bacillati</taxon>
        <taxon>Actinomycetota</taxon>
        <taxon>Actinomycetes</taxon>
        <taxon>Micrococcales</taxon>
        <taxon>Micrococcaceae</taxon>
        <taxon>Glutamicibacter</taxon>
    </lineage>
</organism>
<dbReference type="SUPFAM" id="SSF52980">
    <property type="entry name" value="Restriction endonuclease-like"/>
    <property type="match status" value="1"/>
</dbReference>
<dbReference type="GeneID" id="303304431"/>
<evidence type="ECO:0000313" key="4">
    <source>
        <dbReference type="Proteomes" id="UP000606115"/>
    </source>
</evidence>
<dbReference type="Gene3D" id="3.40.1350.10">
    <property type="match status" value="1"/>
</dbReference>
<evidence type="ECO:0000256" key="1">
    <source>
        <dbReference type="ARBA" id="ARBA00006738"/>
    </source>
</evidence>
<protein>
    <recommendedName>
        <fullName evidence="2">UPF0102 protein GCM10007173_20770</fullName>
    </recommendedName>
</protein>
<dbReference type="HAMAP" id="MF_00048">
    <property type="entry name" value="UPF0102"/>
    <property type="match status" value="1"/>
</dbReference>
<keyword evidence="4" id="KW-1185">Reference proteome</keyword>
<dbReference type="EMBL" id="BMKX01000004">
    <property type="protein sequence ID" value="GGJ61753.1"/>
    <property type="molecule type" value="Genomic_DNA"/>
</dbReference>
<dbReference type="NCBIfam" id="NF009154">
    <property type="entry name" value="PRK12497.3-3"/>
    <property type="match status" value="1"/>
</dbReference>
<dbReference type="PANTHER" id="PTHR34039">
    <property type="entry name" value="UPF0102 PROTEIN YRAN"/>
    <property type="match status" value="1"/>
</dbReference>
<evidence type="ECO:0000313" key="3">
    <source>
        <dbReference type="EMBL" id="GGJ61753.1"/>
    </source>
</evidence>
<dbReference type="InterPro" id="IPR003509">
    <property type="entry name" value="UPF0102_YraN-like"/>
</dbReference>
<sequence length="119" mass="13554">MNQQQLLGARGEQAAADYLCAHGYRILERNWRCKIGELDLIVADANDFVLAVEVKTRSTNNFGTGFDAITPSKYRRLQRLLLAWGKTRGRYVGRLRIDVIEVYPQSGGYRCQHHEQVAS</sequence>
<dbReference type="PANTHER" id="PTHR34039:SF1">
    <property type="entry name" value="UPF0102 PROTEIN YRAN"/>
    <property type="match status" value="1"/>
</dbReference>
<gene>
    <name evidence="3" type="ORF">GCM10007173_20770</name>
</gene>
<reference evidence="4" key="1">
    <citation type="journal article" date="2019" name="Int. J. Syst. Evol. Microbiol.">
        <title>The Global Catalogue of Microorganisms (GCM) 10K type strain sequencing project: providing services to taxonomists for standard genome sequencing and annotation.</title>
        <authorList>
            <consortium name="The Broad Institute Genomics Platform"/>
            <consortium name="The Broad Institute Genome Sequencing Center for Infectious Disease"/>
            <person name="Wu L."/>
            <person name="Ma J."/>
        </authorList>
    </citation>
    <scope>NUCLEOTIDE SEQUENCE [LARGE SCALE GENOMIC DNA]</scope>
    <source>
        <strain evidence="4">CGMCC 1.3685</strain>
    </source>
</reference>
<dbReference type="CDD" id="cd20736">
    <property type="entry name" value="PoNe_Nuclease"/>
    <property type="match status" value="1"/>
</dbReference>
<name>A0ABQ2DP67_9MICC</name>
<dbReference type="InterPro" id="IPR011335">
    <property type="entry name" value="Restrct_endonuc-II-like"/>
</dbReference>